<evidence type="ECO:0000256" key="1">
    <source>
        <dbReference type="SAM" id="SignalP"/>
    </source>
</evidence>
<dbReference type="EMBL" id="JPIN01000001">
    <property type="protein sequence ID" value="KFZ29968.1"/>
    <property type="molecule type" value="Genomic_DNA"/>
</dbReference>
<feature type="signal peptide" evidence="1">
    <location>
        <begin position="1"/>
        <end position="20"/>
    </location>
</feature>
<dbReference type="eggNOG" id="COG3249">
    <property type="taxonomic scope" value="Bacteria"/>
</dbReference>
<dbReference type="InterPro" id="IPR018642">
    <property type="entry name" value="DUF2066"/>
</dbReference>
<accession>A0A094L5I8</accession>
<evidence type="ECO:0008006" key="4">
    <source>
        <dbReference type="Google" id="ProtNLM"/>
    </source>
</evidence>
<dbReference type="AlphaFoldDB" id="A0A094L5I8"/>
<dbReference type="STRING" id="1517416.IDAT_02475"/>
<name>A0A094L5I8_9GAMM</name>
<comment type="caution">
    <text evidence="2">The sequence shown here is derived from an EMBL/GenBank/DDBJ whole genome shotgun (WGS) entry which is preliminary data.</text>
</comment>
<gene>
    <name evidence="2" type="ORF">IDAT_02475</name>
</gene>
<keyword evidence="3" id="KW-1185">Reference proteome</keyword>
<evidence type="ECO:0000313" key="2">
    <source>
        <dbReference type="EMBL" id="KFZ29968.1"/>
    </source>
</evidence>
<keyword evidence="1" id="KW-0732">Signal</keyword>
<organism evidence="2 3">
    <name type="scientific">Pseudidiomarina atlantica</name>
    <dbReference type="NCBI Taxonomy" id="1517416"/>
    <lineage>
        <taxon>Bacteria</taxon>
        <taxon>Pseudomonadati</taxon>
        <taxon>Pseudomonadota</taxon>
        <taxon>Gammaproteobacteria</taxon>
        <taxon>Alteromonadales</taxon>
        <taxon>Idiomarinaceae</taxon>
        <taxon>Pseudidiomarina</taxon>
    </lineage>
</organism>
<dbReference type="Pfam" id="PF09839">
    <property type="entry name" value="DUF2066"/>
    <property type="match status" value="1"/>
</dbReference>
<protein>
    <recommendedName>
        <fullName evidence="4">DUF2066 domain-containing protein</fullName>
    </recommendedName>
</protein>
<sequence>MQRLAPIILLLVGFFCAAQAAEEVGDLYQHRVEVNSQAATERTNALREALQATLLKLSGDDEVLASPIVDNALRNVRDYVVQYGYQQDTEALYLWAQFDPAQVERLILDAGGGIWSSLRPKLLVWLVQENEDLQRRIYAADSEAIVVQQLRNAAQRRGLPIQLPLLDLNDTMTVSVIDVWARFMDTIDFASQRYSPDGVIIARIYQTIPDPANLDLVTDKWQVDWTLNLGELRWRGEATAMDPGELGAAVIADVTAQLAARYRISSESDVSQQWTVQIDNLPDLTTTIAAEQLLANIPAVNDVQLVAYGQRRAAFSLSLTTDPARIRQALDLSQELQAVAVEGEDPTESNLFRWIAER</sequence>
<dbReference type="Proteomes" id="UP000053718">
    <property type="component" value="Unassembled WGS sequence"/>
</dbReference>
<proteinExistence type="predicted"/>
<feature type="chain" id="PRO_5001906640" description="DUF2066 domain-containing protein" evidence="1">
    <location>
        <begin position="21"/>
        <end position="358"/>
    </location>
</feature>
<reference evidence="2 3" key="1">
    <citation type="submission" date="2014-06" db="EMBL/GenBank/DDBJ databases">
        <title>Draft genome sequence of Idiomarina sp. MCCC 1A10513.</title>
        <authorList>
            <person name="Du J."/>
            <person name="Lai Q."/>
            <person name="Shao Z."/>
        </authorList>
    </citation>
    <scope>NUCLEOTIDE SEQUENCE [LARGE SCALE GENOMIC DNA]</scope>
    <source>
        <strain evidence="2 3">MCCC 1A10513</strain>
    </source>
</reference>
<evidence type="ECO:0000313" key="3">
    <source>
        <dbReference type="Proteomes" id="UP000053718"/>
    </source>
</evidence>